<dbReference type="Proteomes" id="UP000502421">
    <property type="component" value="Chromosome"/>
</dbReference>
<gene>
    <name evidence="1" type="ORF">HF329_33075</name>
</gene>
<reference evidence="2" key="1">
    <citation type="submission" date="2020-04" db="EMBL/GenBank/DDBJ databases">
        <authorList>
            <person name="Kittiwongwattana C."/>
        </authorList>
    </citation>
    <scope>NUCLEOTIDE SEQUENCE [LARGE SCALE GENOMIC DNA]</scope>
    <source>
        <strain evidence="2">1310</strain>
    </source>
</reference>
<protein>
    <submittedName>
        <fullName evidence="1">Uncharacterized protein</fullName>
    </submittedName>
</protein>
<dbReference type="EMBL" id="CP051205">
    <property type="protein sequence ID" value="QJB35883.1"/>
    <property type="molecule type" value="Genomic_DNA"/>
</dbReference>
<evidence type="ECO:0000313" key="1">
    <source>
        <dbReference type="EMBL" id="QJB35883.1"/>
    </source>
</evidence>
<sequence>MGQTPPPAAAADSSWLQKSYDHVVEIERKHVAEAGGNWLVDLPLVESPDSHYVFFMEARIPAALFTRSSAFYPAIKEFTLIVPDWQFYDEITEQATRKGMCIEPATTNIYYHIRRVDTMVKVDSIHISGEQPVVTFQQPKVPAGNMVVYRSESYGSACCPKDPMWELAKEDAAVIRSFEQQHKVSVKGIYRQQQGKEGEHTDYYTLPDLTPNQRLDFILMKRSQWIVNKEKKKITFSPQVFTPWLEPFIKEGFREMREVKYDQ</sequence>
<dbReference type="RefSeq" id="WP_168811376.1">
    <property type="nucleotide sequence ID" value="NZ_CP051205.1"/>
</dbReference>
<dbReference type="KEGG" id="coy:HF329_33075"/>
<accession>A0AAE7DAX4</accession>
<dbReference type="AlphaFoldDB" id="A0AAE7DAX4"/>
<evidence type="ECO:0000313" key="2">
    <source>
        <dbReference type="Proteomes" id="UP000502421"/>
    </source>
</evidence>
<proteinExistence type="predicted"/>
<organism evidence="1 2">
    <name type="scientific">Chitinophaga oryzae</name>
    <dbReference type="NCBI Taxonomy" id="2725414"/>
    <lineage>
        <taxon>Bacteria</taxon>
        <taxon>Pseudomonadati</taxon>
        <taxon>Bacteroidota</taxon>
        <taxon>Chitinophagia</taxon>
        <taxon>Chitinophagales</taxon>
        <taxon>Chitinophagaceae</taxon>
        <taxon>Chitinophaga</taxon>
    </lineage>
</organism>
<name>A0AAE7DAX4_9BACT</name>